<dbReference type="EMBL" id="SRPS01000429">
    <property type="protein sequence ID" value="KAG5958075.1"/>
    <property type="molecule type" value="Genomic_DNA"/>
</dbReference>
<dbReference type="PANTHER" id="PTHR23240">
    <property type="entry name" value="DNA CROSS-LINK REPAIR PROTEIN PSO2/SNM1-RELATED"/>
    <property type="match status" value="1"/>
</dbReference>
<dbReference type="GO" id="GO:0006303">
    <property type="term" value="P:double-strand break repair via nonhomologous end joining"/>
    <property type="evidence" value="ECO:0007669"/>
    <property type="project" value="TreeGrafter"/>
</dbReference>
<evidence type="ECO:0000256" key="2">
    <source>
        <dbReference type="ARBA" id="ARBA00022801"/>
    </source>
</evidence>
<dbReference type="Gene3D" id="3.60.15.10">
    <property type="entry name" value="Ribonuclease Z/Hydroxyacylglutathione hydrolase-like"/>
    <property type="match status" value="1"/>
</dbReference>
<keyword evidence="7" id="KW-1185">Reference proteome</keyword>
<dbReference type="InterPro" id="IPR036866">
    <property type="entry name" value="RibonucZ/Hydroxyglut_hydro"/>
</dbReference>
<evidence type="ECO:0000256" key="1">
    <source>
        <dbReference type="ARBA" id="ARBA00022722"/>
    </source>
</evidence>
<protein>
    <recommendedName>
        <fullName evidence="9">Metallo-beta-lactamase domain-containing protein</fullName>
    </recommendedName>
</protein>
<dbReference type="GO" id="GO:0036297">
    <property type="term" value="P:interstrand cross-link repair"/>
    <property type="evidence" value="ECO:0007669"/>
    <property type="project" value="TreeGrafter"/>
</dbReference>
<dbReference type="OrthoDB" id="5561659at2759"/>
<dbReference type="Pfam" id="PF23023">
    <property type="entry name" value="Anti-Pycsar_Apyc1"/>
    <property type="match status" value="1"/>
</dbReference>
<dbReference type="AlphaFoldDB" id="A0A9P7MKR3"/>
<evidence type="ECO:0000313" key="6">
    <source>
        <dbReference type="EMBL" id="KAG5958075.1"/>
    </source>
</evidence>
<evidence type="ECO:0000256" key="3">
    <source>
        <dbReference type="ARBA" id="ARBA00022839"/>
    </source>
</evidence>
<keyword evidence="2" id="KW-0378">Hydrolase</keyword>
<dbReference type="EMBL" id="SRPR01000233">
    <property type="protein sequence ID" value="KAG5955866.1"/>
    <property type="molecule type" value="Genomic_DNA"/>
</dbReference>
<evidence type="ECO:0000313" key="7">
    <source>
        <dbReference type="Proteomes" id="UP000742024"/>
    </source>
</evidence>
<dbReference type="GO" id="GO:0000723">
    <property type="term" value="P:telomere maintenance"/>
    <property type="evidence" value="ECO:0007669"/>
    <property type="project" value="TreeGrafter"/>
</dbReference>
<dbReference type="SUPFAM" id="SSF56281">
    <property type="entry name" value="Metallo-hydrolase/oxidoreductase"/>
    <property type="match status" value="1"/>
</dbReference>
<gene>
    <name evidence="6" type="ORF">E4U56_005807</name>
    <name evidence="5" type="ORF">E4U57_003087</name>
</gene>
<evidence type="ECO:0000256" key="4">
    <source>
        <dbReference type="SAM" id="MobiDB-lite"/>
    </source>
</evidence>
<keyword evidence="3" id="KW-0269">Exonuclease</keyword>
<dbReference type="GO" id="GO:0035312">
    <property type="term" value="F:5'-3' DNA exonuclease activity"/>
    <property type="evidence" value="ECO:0007669"/>
    <property type="project" value="TreeGrafter"/>
</dbReference>
<feature type="region of interest" description="Disordered" evidence="4">
    <location>
        <begin position="441"/>
        <end position="477"/>
    </location>
</feature>
<dbReference type="Proteomes" id="UP000784919">
    <property type="component" value="Unassembled WGS sequence"/>
</dbReference>
<accession>A0A9P7MKR3</accession>
<organism evidence="6 8">
    <name type="scientific">Claviceps arundinis</name>
    <dbReference type="NCBI Taxonomy" id="1623583"/>
    <lineage>
        <taxon>Eukaryota</taxon>
        <taxon>Fungi</taxon>
        <taxon>Dikarya</taxon>
        <taxon>Ascomycota</taxon>
        <taxon>Pezizomycotina</taxon>
        <taxon>Sordariomycetes</taxon>
        <taxon>Hypocreomycetidae</taxon>
        <taxon>Hypocreales</taxon>
        <taxon>Clavicipitaceae</taxon>
        <taxon>Claviceps</taxon>
    </lineage>
</organism>
<dbReference type="Proteomes" id="UP000742024">
    <property type="component" value="Unassembled WGS sequence"/>
</dbReference>
<dbReference type="GO" id="GO:0003684">
    <property type="term" value="F:damaged DNA binding"/>
    <property type="evidence" value="ECO:0007669"/>
    <property type="project" value="TreeGrafter"/>
</dbReference>
<feature type="compositionally biased region" description="Polar residues" evidence="4">
    <location>
        <begin position="564"/>
        <end position="590"/>
    </location>
</feature>
<dbReference type="PANTHER" id="PTHR23240:SF8">
    <property type="entry name" value="PROTEIN ARTEMIS"/>
    <property type="match status" value="1"/>
</dbReference>
<keyword evidence="1" id="KW-0540">Nuclease</keyword>
<name>A0A9P7MKR3_9HYPO</name>
<evidence type="ECO:0000313" key="8">
    <source>
        <dbReference type="Proteomes" id="UP000784919"/>
    </source>
</evidence>
<evidence type="ECO:0008006" key="9">
    <source>
        <dbReference type="Google" id="ProtNLM"/>
    </source>
</evidence>
<feature type="region of interest" description="Disordered" evidence="4">
    <location>
        <begin position="547"/>
        <end position="590"/>
    </location>
</feature>
<comment type="caution">
    <text evidence="6">The sequence shown here is derived from an EMBL/GenBank/DDBJ whole genome shotgun (WGS) entry which is preliminary data.</text>
</comment>
<evidence type="ECO:0000313" key="5">
    <source>
        <dbReference type="EMBL" id="KAG5955866.1"/>
    </source>
</evidence>
<sequence>MSTFNGLVSEFPDIRIDFFRRHPDRTPPLACFLSHVHSDHLAGLESLRSPFVYCSPATKEILLRLEKYACRIDYARGILEARQQTYKHLRRVLKALPMETPTTMELKPGYKIQVTLFDANHCPGSTMFLIEGQGKAILYTGDVRAEPWFVNSIARNPTIVEYTHGLRTLDKLYLDTSFIDDTPFQTKSEGIAELLQQVKKYPPDTIFHFQAWTFGYEEVWVALSKALKSRVRLYRLPLGYVRGADLKKIHVDAYKFKIFQSLNSRSTDTPFSADCHLTIGAAALNGHMCGNSQHPGCLTLDQDVRIHSCEKANMCSVAKQPEVVSIRPVVFRQPNGHSIMEAGVGGGGKDFSREAELDWIANNDIDEFLQSLPDHTFMDNGMKEEVRAALQAEVASGRQFSLKMTIDEFDDQLSASASIQSLFGQICSGQVFEHDQAMATIPTNHDIPPTQDRSTPEPGYQENSNASRRTPVADPAVPVSTLHADQNRHDRSMMEPSVHADIPPTKKAMLGHVVIPHARDESFCIANQGESVPQERANGVPALSSMNRPCAVPHDDNDDKDSEASASQMEGEQVSQKTITSTDSVSSPDQSLSRYEAYQAMLSNSAGTGSWMPISLLSTDANHGVTDTEL</sequence>
<reference evidence="6 7" key="1">
    <citation type="journal article" date="2020" name="bioRxiv">
        <title>Whole genome comparisons of ergot fungi reveals the divergence and evolution of species within the genus Claviceps are the result of varying mechanisms driving genome evolution and host range expansion.</title>
        <authorList>
            <person name="Wyka S.A."/>
            <person name="Mondo S.J."/>
            <person name="Liu M."/>
            <person name="Dettman J."/>
            <person name="Nalam V."/>
            <person name="Broders K.D."/>
        </authorList>
    </citation>
    <scope>NUCLEOTIDE SEQUENCE</scope>
    <source>
        <strain evidence="6">CCC 1102</strain>
        <strain evidence="5 7">LM583</strain>
    </source>
</reference>
<proteinExistence type="predicted"/>